<keyword evidence="2 6" id="KW-0032">Aminotransferase</keyword>
<dbReference type="Pfam" id="PF00155">
    <property type="entry name" value="Aminotran_1_2"/>
    <property type="match status" value="1"/>
</dbReference>
<dbReference type="CDD" id="cd00609">
    <property type="entry name" value="AAT_like"/>
    <property type="match status" value="1"/>
</dbReference>
<evidence type="ECO:0000256" key="4">
    <source>
        <dbReference type="ARBA" id="ARBA00022898"/>
    </source>
</evidence>
<keyword evidence="7" id="KW-1185">Reference proteome</keyword>
<dbReference type="SUPFAM" id="SSF53383">
    <property type="entry name" value="PLP-dependent transferases"/>
    <property type="match status" value="1"/>
</dbReference>
<dbReference type="NCBIfam" id="NF006488">
    <property type="entry name" value="PRK08912.1"/>
    <property type="match status" value="1"/>
</dbReference>
<accession>A0ABW4JUI4</accession>
<evidence type="ECO:0000256" key="1">
    <source>
        <dbReference type="ARBA" id="ARBA00001933"/>
    </source>
</evidence>
<dbReference type="Gene3D" id="3.40.640.10">
    <property type="entry name" value="Type I PLP-dependent aspartate aminotransferase-like (Major domain)"/>
    <property type="match status" value="1"/>
</dbReference>
<dbReference type="EMBL" id="JBHUFA010000001">
    <property type="protein sequence ID" value="MFD1694924.1"/>
    <property type="molecule type" value="Genomic_DNA"/>
</dbReference>
<sequence>MKPTNPVFTGLETTIFETMSRLAMAHGAVNLGQGFPDVDGPEDIRQEAARGLIDGPNQYPPMLGVPALRQAVAEANKRFYGLDVDWQTQVIVTSGATEALADCIFALVQPGDEVILIEPLYDCYLPLVQRAGGTPVRLRVTPPEWKLDLDALAAAFTPKTKAVLLNNPMNPAAKVFSDEELSELARLCVEHDVYAICDEVYEHLVFEGLKHRPLMTYPGMDTRTLRIGSAGKTFSLTGWKIGYITGAPNLIEPVAKAHQFVTFTTPPNLQRAVAFGLAKDDSYYDWLAGDLQSKRDRMGNGLRALGFNVLPCDATYFLTVDISDMGLGATDVEVCRRLVEEAGVATVPVSAFYGADAPVNFIRFCFCKQDHVLEEAIARLAVWLQHPEQRQAQAQMMAAAQARGQMQG</sequence>
<dbReference type="InterPro" id="IPR015424">
    <property type="entry name" value="PyrdxlP-dep_Trfase"/>
</dbReference>
<reference evidence="7" key="1">
    <citation type="journal article" date="2019" name="Int. J. Syst. Evol. Microbiol.">
        <title>The Global Catalogue of Microorganisms (GCM) 10K type strain sequencing project: providing services to taxonomists for standard genome sequencing and annotation.</title>
        <authorList>
            <consortium name="The Broad Institute Genomics Platform"/>
            <consortium name="The Broad Institute Genome Sequencing Center for Infectious Disease"/>
            <person name="Wu L."/>
            <person name="Ma J."/>
        </authorList>
    </citation>
    <scope>NUCLEOTIDE SEQUENCE [LARGE SCALE GENOMIC DNA]</scope>
    <source>
        <strain evidence="7">JCM 3369</strain>
    </source>
</reference>
<keyword evidence="3" id="KW-0808">Transferase</keyword>
<dbReference type="Gene3D" id="3.90.1150.10">
    <property type="entry name" value="Aspartate Aminotransferase, domain 1"/>
    <property type="match status" value="1"/>
</dbReference>
<proteinExistence type="predicted"/>
<evidence type="ECO:0000256" key="3">
    <source>
        <dbReference type="ARBA" id="ARBA00022679"/>
    </source>
</evidence>
<feature type="domain" description="Aminotransferase class I/classII large" evidence="5">
    <location>
        <begin position="29"/>
        <end position="380"/>
    </location>
</feature>
<evidence type="ECO:0000259" key="5">
    <source>
        <dbReference type="Pfam" id="PF00155"/>
    </source>
</evidence>
<comment type="caution">
    <text evidence="6">The sequence shown here is derived from an EMBL/GenBank/DDBJ whole genome shotgun (WGS) entry which is preliminary data.</text>
</comment>
<dbReference type="GO" id="GO:0008483">
    <property type="term" value="F:transaminase activity"/>
    <property type="evidence" value="ECO:0007669"/>
    <property type="project" value="UniProtKB-KW"/>
</dbReference>
<dbReference type="InterPro" id="IPR015421">
    <property type="entry name" value="PyrdxlP-dep_Trfase_major"/>
</dbReference>
<evidence type="ECO:0000256" key="2">
    <source>
        <dbReference type="ARBA" id="ARBA00022576"/>
    </source>
</evidence>
<evidence type="ECO:0000313" key="7">
    <source>
        <dbReference type="Proteomes" id="UP001597327"/>
    </source>
</evidence>
<gene>
    <name evidence="6" type="ORF">ACFSC7_05295</name>
</gene>
<dbReference type="PANTHER" id="PTHR43807:SF20">
    <property type="entry name" value="FI04487P"/>
    <property type="match status" value="1"/>
</dbReference>
<protein>
    <submittedName>
        <fullName evidence="6">Aminotransferase</fullName>
    </submittedName>
</protein>
<dbReference type="InterPro" id="IPR004839">
    <property type="entry name" value="Aminotransferase_I/II_large"/>
</dbReference>
<keyword evidence="4" id="KW-0663">Pyridoxal phosphate</keyword>
<dbReference type="InterPro" id="IPR051326">
    <property type="entry name" value="Kynurenine-oxoglutarate_AT"/>
</dbReference>
<name>A0ABW4JUI4_9HYPH</name>
<dbReference type="Proteomes" id="UP001597327">
    <property type="component" value="Unassembled WGS sequence"/>
</dbReference>
<comment type="cofactor">
    <cofactor evidence="1">
        <name>pyridoxal 5'-phosphate</name>
        <dbReference type="ChEBI" id="CHEBI:597326"/>
    </cofactor>
</comment>
<dbReference type="PANTHER" id="PTHR43807">
    <property type="entry name" value="FI04487P"/>
    <property type="match status" value="1"/>
</dbReference>
<dbReference type="RefSeq" id="WP_149891279.1">
    <property type="nucleotide sequence ID" value="NZ_JBHUFA010000001.1"/>
</dbReference>
<dbReference type="InterPro" id="IPR015422">
    <property type="entry name" value="PyrdxlP-dep_Trfase_small"/>
</dbReference>
<evidence type="ECO:0000313" key="6">
    <source>
        <dbReference type="EMBL" id="MFD1694924.1"/>
    </source>
</evidence>
<organism evidence="6 7">
    <name type="scientific">Roseibium aestuarii</name>
    <dbReference type="NCBI Taxonomy" id="2600299"/>
    <lineage>
        <taxon>Bacteria</taxon>
        <taxon>Pseudomonadati</taxon>
        <taxon>Pseudomonadota</taxon>
        <taxon>Alphaproteobacteria</taxon>
        <taxon>Hyphomicrobiales</taxon>
        <taxon>Stappiaceae</taxon>
        <taxon>Roseibium</taxon>
    </lineage>
</organism>